<dbReference type="PROSITE" id="PS00886">
    <property type="entry name" value="ILVD_EDD_1"/>
    <property type="match status" value="1"/>
</dbReference>
<evidence type="ECO:0000256" key="9">
    <source>
        <dbReference type="ARBA" id="ARBA00023239"/>
    </source>
</evidence>
<keyword evidence="3 15" id="KW-0028">Amino-acid biosynthesis</keyword>
<evidence type="ECO:0000313" key="19">
    <source>
        <dbReference type="Proteomes" id="UP000612361"/>
    </source>
</evidence>
<feature type="binding site" evidence="15">
    <location>
        <position position="123"/>
    </location>
    <ligand>
        <name>Mg(2+)</name>
        <dbReference type="ChEBI" id="CHEBI:18420"/>
    </ligand>
</feature>
<evidence type="ECO:0000256" key="5">
    <source>
        <dbReference type="ARBA" id="ARBA00022723"/>
    </source>
</evidence>
<dbReference type="RefSeq" id="WP_186880169.1">
    <property type="nucleotide sequence ID" value="NZ_JACOGG010000003.1"/>
</dbReference>
<evidence type="ECO:0000256" key="11">
    <source>
        <dbReference type="ARBA" id="ARBA00029304"/>
    </source>
</evidence>
<comment type="caution">
    <text evidence="18">The sequence shown here is derived from an EMBL/GenBank/DDBJ whole genome shotgun (WGS) entry which is preliminary data.</text>
</comment>
<dbReference type="InterPro" id="IPR056740">
    <property type="entry name" value="ILV_EDD_C"/>
</dbReference>
<evidence type="ECO:0000256" key="15">
    <source>
        <dbReference type="HAMAP-Rule" id="MF_00012"/>
    </source>
</evidence>
<dbReference type="GO" id="GO:0005829">
    <property type="term" value="C:cytosol"/>
    <property type="evidence" value="ECO:0007669"/>
    <property type="project" value="TreeGrafter"/>
</dbReference>
<organism evidence="18 19">
    <name type="scientific">Undibacterium rugosum</name>
    <dbReference type="NCBI Taxonomy" id="2762291"/>
    <lineage>
        <taxon>Bacteria</taxon>
        <taxon>Pseudomonadati</taxon>
        <taxon>Pseudomonadota</taxon>
        <taxon>Betaproteobacteria</taxon>
        <taxon>Burkholderiales</taxon>
        <taxon>Oxalobacteraceae</taxon>
        <taxon>Undibacterium</taxon>
    </lineage>
</organism>
<comment type="caution">
    <text evidence="15">Lacks conserved residue(s) required for the propagation of feature annotation.</text>
</comment>
<sequence>MPQYRSRTTTHGRNMAGARALWRATGMTDADFNKPIIAVVNSFTQFVPGHVHLKDLGQLVAREIEAAGGVAKEFNTIAVDDGIAMGHGGMLYSLPSRELIADSVEYMVNAHCADAMVCISNCDKITPGMLMAAMRLNIPVVFVSGGPMEAGKVLDVLHPSNSAVAGQKIMKIDLVDAMIKAGDSSISDEEVGRIERSACPTCGSCSGMFTANSMNCLTEALGLSLPGNGTILATHADRKALFLRAGRLIVELAKRYYEQDDDSVLPRTIATKATFENAMALDVSMGGSTNTVLHLLAAAHEAGVDFSMADIDRISRKVPCLCKVAPMTDKYHIEDVHRAGGIIAILGELARAGLLDTTRPTVHSSTLAQAIANYDIAVTQNVEVHSLFKAAPGGVPTQQAFSQERRFDTLDSDRAAGCIRDNAHAYSQDGGLAVLYGNLAEKGCIVKTAGVDESILRFSGKARVFESQDAAVEGILQDTVHAGDVVIIRYEGPKGGPGMQEMLYPTSYIKSKGLGKACALFTDGRFSGGSSGLVIGHASPEAAEGGAIGLVQEGDMIDIDIPARSIQLRISAEEMASRRAAMEARGEQAWQPENRERYVSQALQAYAALATSADRGAVRDISQLRRR</sequence>
<feature type="binding site" evidence="15">
    <location>
        <position position="501"/>
    </location>
    <ligand>
        <name>Mg(2+)</name>
        <dbReference type="ChEBI" id="CHEBI:18420"/>
    </ligand>
</feature>
<feature type="modified residue" description="N6-carboxylysine" evidence="15">
    <location>
        <position position="124"/>
    </location>
</feature>
<protein>
    <recommendedName>
        <fullName evidence="14 15">Dihydroxy-acid dehydratase</fullName>
        <shortName evidence="15">DAD</shortName>
        <ecNumber evidence="14 15">4.2.1.9</ecNumber>
    </recommendedName>
</protein>
<comment type="similarity">
    <text evidence="2 15">Belongs to the IlvD/Edd family.</text>
</comment>
<proteinExistence type="inferred from homology"/>
<dbReference type="GO" id="GO:0009097">
    <property type="term" value="P:isoleucine biosynthetic process"/>
    <property type="evidence" value="ECO:0007669"/>
    <property type="project" value="UniProtKB-UniRule"/>
</dbReference>
<dbReference type="HAMAP" id="MF_00012">
    <property type="entry name" value="IlvD"/>
    <property type="match status" value="1"/>
</dbReference>
<feature type="domain" description="Dihydroxy-acid/6-phosphogluconate dehydratase N-terminal" evidence="16">
    <location>
        <begin position="34"/>
        <end position="369"/>
    </location>
</feature>
<keyword evidence="4 15" id="KW-0001">2Fe-2S</keyword>
<evidence type="ECO:0000313" key="18">
    <source>
        <dbReference type="EMBL" id="MBC3934558.1"/>
    </source>
</evidence>
<keyword evidence="6 15" id="KW-0460">Magnesium</keyword>
<dbReference type="AlphaFoldDB" id="A0A923I6P1"/>
<keyword evidence="19" id="KW-1185">Reference proteome</keyword>
<gene>
    <name evidence="15 18" type="primary">ilvD</name>
    <name evidence="18" type="ORF">H8K47_04235</name>
</gene>
<dbReference type="Gene3D" id="3.50.30.80">
    <property type="entry name" value="IlvD/EDD C-terminal domain-like"/>
    <property type="match status" value="1"/>
</dbReference>
<feature type="domain" description="Dihydroxy-acid/6-phosphogluconate dehydratase C-terminal" evidence="17">
    <location>
        <begin position="418"/>
        <end position="617"/>
    </location>
</feature>
<comment type="catalytic activity">
    <reaction evidence="15">
        <text>(2R,3R)-2,3-dihydroxy-3-methylpentanoate = (S)-3-methyl-2-oxopentanoate + H2O</text>
        <dbReference type="Rhea" id="RHEA:27694"/>
        <dbReference type="ChEBI" id="CHEBI:15377"/>
        <dbReference type="ChEBI" id="CHEBI:35146"/>
        <dbReference type="ChEBI" id="CHEBI:49258"/>
        <dbReference type="EC" id="4.2.1.9"/>
    </reaction>
</comment>
<evidence type="ECO:0000256" key="8">
    <source>
        <dbReference type="ARBA" id="ARBA00023014"/>
    </source>
</evidence>
<comment type="function">
    <text evidence="15">Functions in the biosynthesis of branched-chain amino acids. Catalyzes the dehydration of (2R,3R)-2,3-dihydroxy-3-methylpentanoate (2,3-dihydroxy-3-methylvalerate) into 2-oxo-3-methylpentanoate (2-oxo-3-methylvalerate) and of (2R)-2,3-dihydroxy-3-methylbutanoate (2,3-dihydroxyisovalerate) into 2-oxo-3-methylbutanoate (2-oxoisovalerate), the penultimate precursor to L-isoleucine and L-valine, respectively.</text>
</comment>
<dbReference type="NCBIfam" id="NF009103">
    <property type="entry name" value="PRK12448.1"/>
    <property type="match status" value="1"/>
</dbReference>
<dbReference type="Pfam" id="PF00920">
    <property type="entry name" value="ILVD_EDD_N"/>
    <property type="match status" value="1"/>
</dbReference>
<evidence type="ECO:0000256" key="7">
    <source>
        <dbReference type="ARBA" id="ARBA00023004"/>
    </source>
</evidence>
<comment type="cofactor">
    <cofactor evidence="15">
        <name>[2Fe-2S] cluster</name>
        <dbReference type="ChEBI" id="CHEBI:190135"/>
    </cofactor>
    <text evidence="15">Binds 1 [2Fe-2S] cluster per subunit. This cluster acts as a Lewis acid cofactor.</text>
</comment>
<dbReference type="EC" id="4.2.1.9" evidence="14 15"/>
<comment type="subunit">
    <text evidence="15">Homodimer.</text>
</comment>
<dbReference type="InterPro" id="IPR000581">
    <property type="entry name" value="ILV_EDD_N"/>
</dbReference>
<dbReference type="GO" id="GO:0000287">
    <property type="term" value="F:magnesium ion binding"/>
    <property type="evidence" value="ECO:0007669"/>
    <property type="project" value="UniProtKB-UniRule"/>
</dbReference>
<evidence type="ECO:0000256" key="2">
    <source>
        <dbReference type="ARBA" id="ARBA00006486"/>
    </source>
</evidence>
<dbReference type="SUPFAM" id="SSF52016">
    <property type="entry name" value="LeuD/IlvD-like"/>
    <property type="match status" value="1"/>
</dbReference>
<evidence type="ECO:0000256" key="3">
    <source>
        <dbReference type="ARBA" id="ARBA00022605"/>
    </source>
</evidence>
<evidence type="ECO:0000259" key="16">
    <source>
        <dbReference type="Pfam" id="PF00920"/>
    </source>
</evidence>
<dbReference type="GO" id="GO:0051537">
    <property type="term" value="F:2 iron, 2 sulfur cluster binding"/>
    <property type="evidence" value="ECO:0007669"/>
    <property type="project" value="UniProtKB-UniRule"/>
</dbReference>
<evidence type="ECO:0000256" key="14">
    <source>
        <dbReference type="ARBA" id="ARBA00029490"/>
    </source>
</evidence>
<feature type="active site" description="Proton acceptor" evidence="15">
    <location>
        <position position="527"/>
    </location>
</feature>
<name>A0A923I6P1_9BURK</name>
<dbReference type="NCBIfam" id="TIGR00110">
    <property type="entry name" value="ilvD"/>
    <property type="match status" value="1"/>
</dbReference>
<dbReference type="EMBL" id="JACOGG010000003">
    <property type="protein sequence ID" value="MBC3934558.1"/>
    <property type="molecule type" value="Genomic_DNA"/>
</dbReference>
<keyword evidence="5 15" id="KW-0479">Metal-binding</keyword>
<dbReference type="InterPro" id="IPR042096">
    <property type="entry name" value="Dihydro-acid_dehy_C"/>
</dbReference>
<comment type="catalytic activity">
    <reaction evidence="11">
        <text>(2R)-2,3-dihydroxy-3-methylbutanoate = 3-methyl-2-oxobutanoate + H2O</text>
        <dbReference type="Rhea" id="RHEA:24809"/>
        <dbReference type="ChEBI" id="CHEBI:11851"/>
        <dbReference type="ChEBI" id="CHEBI:15377"/>
        <dbReference type="ChEBI" id="CHEBI:49072"/>
        <dbReference type="EC" id="4.2.1.9"/>
    </reaction>
    <physiologicalReaction direction="left-to-right" evidence="11">
        <dbReference type="Rhea" id="RHEA:24810"/>
    </physiologicalReaction>
</comment>
<evidence type="ECO:0000259" key="17">
    <source>
        <dbReference type="Pfam" id="PF24877"/>
    </source>
</evidence>
<comment type="pathway">
    <text evidence="13 15">Amino-acid biosynthesis; L-isoleucine biosynthesis; L-isoleucine from 2-oxobutanoate: step 3/4.</text>
</comment>
<dbReference type="Proteomes" id="UP000612361">
    <property type="component" value="Unassembled WGS sequence"/>
</dbReference>
<dbReference type="InterPro" id="IPR037237">
    <property type="entry name" value="IlvD/EDD_N"/>
</dbReference>
<dbReference type="Pfam" id="PF24877">
    <property type="entry name" value="ILV_EDD_C"/>
    <property type="match status" value="1"/>
</dbReference>
<keyword evidence="9 15" id="KW-0456">Lyase</keyword>
<dbReference type="InterPro" id="IPR004404">
    <property type="entry name" value="DihydroxyA_deHydtase"/>
</dbReference>
<keyword evidence="10 15" id="KW-0100">Branched-chain amino acid biosynthesis</keyword>
<dbReference type="InterPro" id="IPR020558">
    <property type="entry name" value="DiOHA_6PGluconate_deHydtase_CS"/>
</dbReference>
<reference evidence="18" key="1">
    <citation type="submission" date="2020-08" db="EMBL/GenBank/DDBJ databases">
        <title>Novel species isolated from subtropical streams in China.</title>
        <authorList>
            <person name="Lu H."/>
        </authorList>
    </citation>
    <scope>NUCLEOTIDE SEQUENCE</scope>
    <source>
        <strain evidence="18">CY7W</strain>
    </source>
</reference>
<evidence type="ECO:0000256" key="6">
    <source>
        <dbReference type="ARBA" id="ARBA00022842"/>
    </source>
</evidence>
<evidence type="ECO:0000256" key="1">
    <source>
        <dbReference type="ARBA" id="ARBA00001946"/>
    </source>
</evidence>
<dbReference type="PANTHER" id="PTHR43661">
    <property type="entry name" value="D-XYLONATE DEHYDRATASE"/>
    <property type="match status" value="1"/>
</dbReference>
<evidence type="ECO:0000256" key="4">
    <source>
        <dbReference type="ARBA" id="ARBA00022714"/>
    </source>
</evidence>
<dbReference type="PANTHER" id="PTHR43661:SF3">
    <property type="entry name" value="D-XYLONATE DEHYDRATASE YAGF-RELATED"/>
    <property type="match status" value="1"/>
</dbReference>
<evidence type="ECO:0000256" key="10">
    <source>
        <dbReference type="ARBA" id="ARBA00023304"/>
    </source>
</evidence>
<accession>A0A923I6P1</accession>
<evidence type="ECO:0000256" key="13">
    <source>
        <dbReference type="ARBA" id="ARBA00029437"/>
    </source>
</evidence>
<feature type="binding site" evidence="15">
    <location>
        <position position="81"/>
    </location>
    <ligand>
        <name>Mg(2+)</name>
        <dbReference type="ChEBI" id="CHEBI:18420"/>
    </ligand>
</feature>
<comment type="cofactor">
    <cofactor evidence="1 15">
        <name>Mg(2+)</name>
        <dbReference type="ChEBI" id="CHEBI:18420"/>
    </cofactor>
</comment>
<dbReference type="PROSITE" id="PS00887">
    <property type="entry name" value="ILVD_EDD_2"/>
    <property type="match status" value="1"/>
</dbReference>
<dbReference type="SUPFAM" id="SSF143975">
    <property type="entry name" value="IlvD/EDD N-terminal domain-like"/>
    <property type="match status" value="1"/>
</dbReference>
<feature type="binding site" description="via carbamate group" evidence="15">
    <location>
        <position position="124"/>
    </location>
    <ligand>
        <name>Mg(2+)</name>
        <dbReference type="ChEBI" id="CHEBI:18420"/>
    </ligand>
</feature>
<keyword evidence="8 15" id="KW-0411">Iron-sulfur</keyword>
<dbReference type="FunFam" id="3.50.30.80:FF:000001">
    <property type="entry name" value="Dihydroxy-acid dehydratase"/>
    <property type="match status" value="1"/>
</dbReference>
<keyword evidence="7 15" id="KW-0408">Iron</keyword>
<evidence type="ECO:0000256" key="12">
    <source>
        <dbReference type="ARBA" id="ARBA00029436"/>
    </source>
</evidence>
<dbReference type="GO" id="GO:0004160">
    <property type="term" value="F:dihydroxy-acid dehydratase activity"/>
    <property type="evidence" value="ECO:0007669"/>
    <property type="project" value="UniProtKB-UniRule"/>
</dbReference>
<comment type="pathway">
    <text evidence="12 15">Amino-acid biosynthesis; L-valine biosynthesis; L-valine from pyruvate: step 3/4.</text>
</comment>
<dbReference type="GO" id="GO:0009099">
    <property type="term" value="P:L-valine biosynthetic process"/>
    <property type="evidence" value="ECO:0007669"/>
    <property type="project" value="UniProtKB-UniRule"/>
</dbReference>